<dbReference type="RefSeq" id="WP_114372563.1">
    <property type="nucleotide sequence ID" value="NZ_CP031092.1"/>
</dbReference>
<dbReference type="GO" id="GO:0016787">
    <property type="term" value="F:hydrolase activity"/>
    <property type="evidence" value="ECO:0007669"/>
    <property type="project" value="UniProtKB-KW"/>
</dbReference>
<accession>A0A345BYQ7</accession>
<organism evidence="4 5">
    <name type="scientific">Salicibibacter kimchii</name>
    <dbReference type="NCBI Taxonomy" id="2099786"/>
    <lineage>
        <taxon>Bacteria</taxon>
        <taxon>Bacillati</taxon>
        <taxon>Bacillota</taxon>
        <taxon>Bacilli</taxon>
        <taxon>Bacillales</taxon>
        <taxon>Bacillaceae</taxon>
        <taxon>Salicibibacter</taxon>
    </lineage>
</organism>
<dbReference type="Pfam" id="PF00293">
    <property type="entry name" value="NUDIX"/>
    <property type="match status" value="1"/>
</dbReference>
<keyword evidence="2 4" id="KW-0378">Hydrolase</keyword>
<dbReference type="PANTHER" id="PTHR43046:SF2">
    <property type="entry name" value="8-OXO-DGTP DIPHOSPHATASE-RELATED"/>
    <property type="match status" value="1"/>
</dbReference>
<evidence type="ECO:0000313" key="4">
    <source>
        <dbReference type="EMBL" id="AXF56088.1"/>
    </source>
</evidence>
<dbReference type="PANTHER" id="PTHR43046">
    <property type="entry name" value="GDP-MANNOSE MANNOSYL HYDROLASE"/>
    <property type="match status" value="1"/>
</dbReference>
<protein>
    <submittedName>
        <fullName evidence="4">NUDIX hydrolase</fullName>
    </submittedName>
</protein>
<dbReference type="CDD" id="cd02883">
    <property type="entry name" value="NUDIX_Hydrolase"/>
    <property type="match status" value="1"/>
</dbReference>
<feature type="domain" description="Nudix hydrolase" evidence="3">
    <location>
        <begin position="3"/>
        <end position="127"/>
    </location>
</feature>
<proteinExistence type="predicted"/>
<evidence type="ECO:0000256" key="2">
    <source>
        <dbReference type="ARBA" id="ARBA00022801"/>
    </source>
</evidence>
<dbReference type="Gene3D" id="3.90.79.10">
    <property type="entry name" value="Nucleoside Triphosphate Pyrophosphohydrolase"/>
    <property type="match status" value="1"/>
</dbReference>
<dbReference type="InterPro" id="IPR000086">
    <property type="entry name" value="NUDIX_hydrolase_dom"/>
</dbReference>
<dbReference type="PROSITE" id="PS00893">
    <property type="entry name" value="NUDIX_BOX"/>
    <property type="match status" value="1"/>
</dbReference>
<sequence length="128" mass="14526">MKSWSDSAAVCINENSEVLMVRAFYSDKWAVPSGGIKELETPECCCIREVKEETGYDVKVIEELKVKETTDKGIEVKTNYFRVAKIGDSNGIHDPDGIIAEADWKSSEEIKELMHAYPDDKDFLLEQF</sequence>
<dbReference type="SUPFAM" id="SSF55811">
    <property type="entry name" value="Nudix"/>
    <property type="match status" value="1"/>
</dbReference>
<dbReference type="AlphaFoldDB" id="A0A345BYQ7"/>
<reference evidence="4 5" key="1">
    <citation type="journal article" date="2018" name="J. Microbiol.">
        <title>Salicibibacter kimchii gen. nov., sp. nov., a moderately halophilic and alkalitolerant bacterium in the family Bacillaceae, isolated from kimchi.</title>
        <authorList>
            <person name="Jang J.Y."/>
            <person name="Oh Y.J."/>
            <person name="Lim S.K."/>
            <person name="Park H.K."/>
            <person name="Lee C."/>
            <person name="Kim J.Y."/>
            <person name="Lee M.A."/>
            <person name="Choi H.J."/>
        </authorList>
    </citation>
    <scope>NUCLEOTIDE SEQUENCE [LARGE SCALE GENOMIC DNA]</scope>
    <source>
        <strain evidence="4 5">NKC1-1</strain>
    </source>
</reference>
<keyword evidence="5" id="KW-1185">Reference proteome</keyword>
<dbReference type="InterPro" id="IPR015797">
    <property type="entry name" value="NUDIX_hydrolase-like_dom_sf"/>
</dbReference>
<name>A0A345BYQ7_9BACI</name>
<dbReference type="PROSITE" id="PS51462">
    <property type="entry name" value="NUDIX"/>
    <property type="match status" value="1"/>
</dbReference>
<evidence type="ECO:0000313" key="5">
    <source>
        <dbReference type="Proteomes" id="UP000252100"/>
    </source>
</evidence>
<dbReference type="Proteomes" id="UP000252100">
    <property type="component" value="Chromosome"/>
</dbReference>
<comment type="cofactor">
    <cofactor evidence="1">
        <name>Mg(2+)</name>
        <dbReference type="ChEBI" id="CHEBI:18420"/>
    </cofactor>
</comment>
<dbReference type="KEGG" id="rue:DT065_08660"/>
<dbReference type="InterPro" id="IPR020084">
    <property type="entry name" value="NUDIX_hydrolase_CS"/>
</dbReference>
<evidence type="ECO:0000259" key="3">
    <source>
        <dbReference type="PROSITE" id="PS51462"/>
    </source>
</evidence>
<dbReference type="OrthoDB" id="9787880at2"/>
<gene>
    <name evidence="4" type="ORF">DT065_08660</name>
</gene>
<dbReference type="EMBL" id="CP031092">
    <property type="protein sequence ID" value="AXF56088.1"/>
    <property type="molecule type" value="Genomic_DNA"/>
</dbReference>
<evidence type="ECO:0000256" key="1">
    <source>
        <dbReference type="ARBA" id="ARBA00001946"/>
    </source>
</evidence>